<proteinExistence type="predicted"/>
<dbReference type="Pfam" id="PF02223">
    <property type="entry name" value="Thymidylate_kin"/>
    <property type="match status" value="1"/>
</dbReference>
<reference evidence="2 3" key="1">
    <citation type="submission" date="2018-05" db="EMBL/GenBank/DDBJ databases">
        <title>Complete Genome Sequences of Extremely Thermoacidophilic, Metal-Mobilizing Type-Strain Members of the Archaeal Family Sulfolobaceae: Acidianus brierleyi DSM-1651T, Acidianus sulfidivorans DSM-18786T, Metallosphaera hakonensis DSM-7519T, and Metallosphaera prunae DSM-10039T.</title>
        <authorList>
            <person name="Counts J.A."/>
            <person name="Kelly R.M."/>
        </authorList>
    </citation>
    <scope>NUCLEOTIDE SEQUENCE [LARGE SCALE GENOMIC DNA]</scope>
    <source>
        <strain evidence="2 3">JP7</strain>
    </source>
</reference>
<evidence type="ECO:0000259" key="1">
    <source>
        <dbReference type="Pfam" id="PF02223"/>
    </source>
</evidence>
<organism evidence="2 3">
    <name type="scientific">Acidianus sulfidivorans JP7</name>
    <dbReference type="NCBI Taxonomy" id="619593"/>
    <lineage>
        <taxon>Archaea</taxon>
        <taxon>Thermoproteota</taxon>
        <taxon>Thermoprotei</taxon>
        <taxon>Sulfolobales</taxon>
        <taxon>Sulfolobaceae</taxon>
        <taxon>Acidianus</taxon>
    </lineage>
</organism>
<keyword evidence="2" id="KW-0808">Transferase</keyword>
<dbReference type="SUPFAM" id="SSF52540">
    <property type="entry name" value="P-loop containing nucleoside triphosphate hydrolases"/>
    <property type="match status" value="1"/>
</dbReference>
<dbReference type="OrthoDB" id="43083at2157"/>
<name>A0A2U9IQH8_9CREN</name>
<evidence type="ECO:0000313" key="2">
    <source>
        <dbReference type="EMBL" id="AWR98243.1"/>
    </source>
</evidence>
<gene>
    <name evidence="2" type="ORF">DFR86_04985</name>
</gene>
<sequence>MIIAFEGIEGSGRTTHLEAVKKYLEKEGYGVITFGIQMSKLMGERISQVKKNIVFERRTLFLAYVTDLADQLENFVKPSIESGFIALADGYVLTLMSWGLARGLEENWMRDVLSVFPKSVLYFSLISKPEEIMKRIIKKKGYLDPLSAGIDICIKEDIFSAYEDYINKFQRALISLSDQDSIMNTDHGFEEVNKRIVSKIENITS</sequence>
<keyword evidence="3" id="KW-1185">Reference proteome</keyword>
<accession>A0A2U9IQH8</accession>
<dbReference type="GO" id="GO:0016301">
    <property type="term" value="F:kinase activity"/>
    <property type="evidence" value="ECO:0007669"/>
    <property type="project" value="UniProtKB-KW"/>
</dbReference>
<evidence type="ECO:0000313" key="3">
    <source>
        <dbReference type="Proteomes" id="UP000248410"/>
    </source>
</evidence>
<feature type="domain" description="Thymidylate kinase-like" evidence="1">
    <location>
        <begin position="5"/>
        <end position="141"/>
    </location>
</feature>
<dbReference type="Gene3D" id="3.40.50.300">
    <property type="entry name" value="P-loop containing nucleotide triphosphate hydrolases"/>
    <property type="match status" value="1"/>
</dbReference>
<dbReference type="InterPro" id="IPR039430">
    <property type="entry name" value="Thymidylate_kin-like_dom"/>
</dbReference>
<dbReference type="EMBL" id="CP029288">
    <property type="protein sequence ID" value="AWR98243.1"/>
    <property type="molecule type" value="Genomic_DNA"/>
</dbReference>
<dbReference type="InterPro" id="IPR027417">
    <property type="entry name" value="P-loop_NTPase"/>
</dbReference>
<keyword evidence="2" id="KW-0418">Kinase</keyword>
<dbReference type="Proteomes" id="UP000248410">
    <property type="component" value="Chromosome"/>
</dbReference>
<dbReference type="KEGG" id="asul:DFR86_04985"/>
<protein>
    <submittedName>
        <fullName evidence="2">Thymidylate kinase</fullName>
    </submittedName>
</protein>
<dbReference type="AlphaFoldDB" id="A0A2U9IQH8"/>